<feature type="coiled-coil region" evidence="1">
    <location>
        <begin position="391"/>
        <end position="425"/>
    </location>
</feature>
<feature type="domain" description="Rad50/SbcC-type AAA" evidence="2">
    <location>
        <begin position="2"/>
        <end position="180"/>
    </location>
</feature>
<feature type="coiled-coil region" evidence="1">
    <location>
        <begin position="524"/>
        <end position="551"/>
    </location>
</feature>
<evidence type="ECO:0000259" key="2">
    <source>
        <dbReference type="Pfam" id="PF13476"/>
    </source>
</evidence>
<dbReference type="InterPro" id="IPR027417">
    <property type="entry name" value="P-loop_NTPase"/>
</dbReference>
<evidence type="ECO:0000256" key="1">
    <source>
        <dbReference type="SAM" id="Coils"/>
    </source>
</evidence>
<dbReference type="GO" id="GO:0016887">
    <property type="term" value="F:ATP hydrolysis activity"/>
    <property type="evidence" value="ECO:0007669"/>
    <property type="project" value="InterPro"/>
</dbReference>
<evidence type="ECO:0000313" key="3">
    <source>
        <dbReference type="EMBL" id="DAD65389.1"/>
    </source>
</evidence>
<protein>
    <submittedName>
        <fullName evidence="3">Structural maintenance of chromosomes protein</fullName>
    </submittedName>
</protein>
<dbReference type="InterPro" id="IPR038729">
    <property type="entry name" value="Rad50/SbcC_AAA"/>
</dbReference>
<accession>A0A8S5L6L2</accession>
<dbReference type="SUPFAM" id="SSF52540">
    <property type="entry name" value="P-loop containing nucleoside triphosphate hydrolases"/>
    <property type="match status" value="1"/>
</dbReference>
<dbReference type="Gene3D" id="1.10.287.510">
    <property type="entry name" value="Helix hairpin bin"/>
    <property type="match status" value="1"/>
</dbReference>
<dbReference type="SUPFAM" id="SSF75712">
    <property type="entry name" value="Rad50 coiled-coil Zn hook"/>
    <property type="match status" value="1"/>
</dbReference>
<organism evidence="3">
    <name type="scientific">Myoviridae sp. ctA4D8</name>
    <dbReference type="NCBI Taxonomy" id="2823535"/>
    <lineage>
        <taxon>Viruses</taxon>
        <taxon>Duplodnaviria</taxon>
        <taxon>Heunggongvirae</taxon>
        <taxon>Uroviricota</taxon>
        <taxon>Caudoviricetes</taxon>
    </lineage>
</organism>
<feature type="coiled-coil region" evidence="1">
    <location>
        <begin position="683"/>
        <end position="717"/>
    </location>
</feature>
<reference evidence="3" key="1">
    <citation type="journal article" date="2021" name="Proc. Natl. Acad. Sci. U.S.A.">
        <title>A Catalog of Tens of Thousands of Viruses from Human Metagenomes Reveals Hidden Associations with Chronic Diseases.</title>
        <authorList>
            <person name="Tisza M.J."/>
            <person name="Buck C.B."/>
        </authorList>
    </citation>
    <scope>NUCLEOTIDE SEQUENCE</scope>
    <source>
        <strain evidence="3">CtA4D8</strain>
    </source>
</reference>
<keyword evidence="1" id="KW-0175">Coiled coil</keyword>
<name>A0A8S5L6L2_9CAUD</name>
<proteinExistence type="predicted"/>
<dbReference type="PANTHER" id="PTHR32114:SF2">
    <property type="entry name" value="ABC TRANSPORTER ABCH.3"/>
    <property type="match status" value="1"/>
</dbReference>
<dbReference type="EMBL" id="BK014643">
    <property type="protein sequence ID" value="DAD65389.1"/>
    <property type="molecule type" value="Genomic_DNA"/>
</dbReference>
<feature type="coiled-coil region" evidence="1">
    <location>
        <begin position="200"/>
        <end position="349"/>
    </location>
</feature>
<dbReference type="Pfam" id="PF13476">
    <property type="entry name" value="AAA_23"/>
    <property type="match status" value="1"/>
</dbReference>
<sequence length="920" mass="106032">MQTINFTDPSGLYTLIIGKNGRGKSSITKILNIALYFSCDGIPMGEFANEINGDGYVEVSVDSYGNSWTIISEYSTTKLKSLQVFKNGELQDWGGIKTTKEKVAQNIIDIPQKLFNNIINLSVNDFRSFLSLSARDSKEIRDKIFSFGILNQMALIENQKLLQSKKEVDRIQTTMDSLTSTLSSTYEEYRKSEEDYICRKSEAERLYKEYMSEVENKRNSLTSTKKEIETEIEALRSLEREQTTSHLINATIDISENLNLLQGNLSESRRDIEEKSKTLKSTENTISVLKYLLDTQEYEKSLYEIEKLSKLHKEEENKLALLKIELLDIENAREKNRELIKDKKLKLDNILSEISKENALLGKYESKLQIYTSLLKIRSKFETDEALSSFLESKERSLEFEKREHESLQNKKTLLLEESKNLRERLRLIETGKDTCPTCGSPVDSTKKIEEIESKITENEEILKSLIEESIPAIHNKMLTTEKSLLQLGEIKAKKEMMEQHYEADPIGSLSLEEFLTLSIEDEIKKIKDKISSLTLSSEKIKEEIKSLEDTELEQRYKELLSYSQKHTENKSRYFTQIESLKNMNANPKKEDYFISDEEHESILSSLSGVINIEERYKTEVSNLSKISLELSSLSDKKITLESKISSLSETKAKNTELLSTSLKDFTLPTEKILIDDSVKERITVAENELSSLTSSLSNIENKENSLLLQIKNVEIEHKSKEEYIKSSIRRIETEIENFKKQTEVILHENHLQEAFLRTLSDDGLKSYIMSKIVPYLNQEINSFISRFNINVTVEFDSEFVGTLHRNGHSPSLQSISTGQRKIIDVCILLSITKFFIKKYPDINLVFYDEIFSSLDTENSPTILKLIKQEFCENLGITVCLVSHSFVNPTLIDRFISVEDKNYFSNLNILSREDYLRQYS</sequence>
<dbReference type="Gene3D" id="3.40.50.300">
    <property type="entry name" value="P-loop containing nucleotide triphosphate hydrolases"/>
    <property type="match status" value="2"/>
</dbReference>
<dbReference type="GO" id="GO:0006302">
    <property type="term" value="P:double-strand break repair"/>
    <property type="evidence" value="ECO:0007669"/>
    <property type="project" value="InterPro"/>
</dbReference>
<dbReference type="PANTHER" id="PTHR32114">
    <property type="entry name" value="ABC TRANSPORTER ABCH.3"/>
    <property type="match status" value="1"/>
</dbReference>